<protein>
    <submittedName>
        <fullName evidence="1">Uncharacterized protein</fullName>
    </submittedName>
</protein>
<sequence length="29" mass="3425">RKVQFNATFLPHIFSGLYQHRLVCTHHSS</sequence>
<accession>A0A454CUC7</accession>
<name>A0A454CUC7_VIBHA</name>
<evidence type="ECO:0000313" key="1">
    <source>
        <dbReference type="EMBL" id="EKM30003.1"/>
    </source>
</evidence>
<gene>
    <name evidence="1" type="ORF">VCHENC02_4235B</name>
</gene>
<dbReference type="EMBL" id="AJSR01001835">
    <property type="protein sequence ID" value="EKM30003.1"/>
    <property type="molecule type" value="Genomic_DNA"/>
</dbReference>
<proteinExistence type="predicted"/>
<comment type="caution">
    <text evidence="1">The sequence shown here is derived from an EMBL/GenBank/DDBJ whole genome shotgun (WGS) entry which is preliminary data.</text>
</comment>
<dbReference type="Proteomes" id="UP000008367">
    <property type="component" value="Unassembled WGS sequence"/>
</dbReference>
<reference evidence="1 2" key="1">
    <citation type="submission" date="2012-10" db="EMBL/GenBank/DDBJ databases">
        <title>Genome sequence of Vibrio Cholerae HENC-02.</title>
        <authorList>
            <person name="Eppinger M."/>
            <person name="Hasan N.A."/>
            <person name="Sengamalay N."/>
            <person name="Hine E."/>
            <person name="Su Q."/>
            <person name="Daugherty S.C."/>
            <person name="Young S."/>
            <person name="Sadzewicz L."/>
            <person name="Tallon L."/>
            <person name="Cebula T.A."/>
            <person name="Ravel J."/>
            <person name="Colwell R.R."/>
        </authorList>
    </citation>
    <scope>NUCLEOTIDE SEQUENCE [LARGE SCALE GENOMIC DNA]</scope>
    <source>
        <strain evidence="1 2">HENC-02</strain>
    </source>
</reference>
<dbReference type="AlphaFoldDB" id="A0A454CUC7"/>
<feature type="non-terminal residue" evidence="1">
    <location>
        <position position="1"/>
    </location>
</feature>
<organism evidence="1 2">
    <name type="scientific">Vibrio harveyi</name>
    <name type="common">Beneckea harveyi</name>
    <dbReference type="NCBI Taxonomy" id="669"/>
    <lineage>
        <taxon>Bacteria</taxon>
        <taxon>Pseudomonadati</taxon>
        <taxon>Pseudomonadota</taxon>
        <taxon>Gammaproteobacteria</taxon>
        <taxon>Vibrionales</taxon>
        <taxon>Vibrionaceae</taxon>
        <taxon>Vibrio</taxon>
    </lineage>
</organism>
<evidence type="ECO:0000313" key="2">
    <source>
        <dbReference type="Proteomes" id="UP000008367"/>
    </source>
</evidence>